<evidence type="ECO:0008006" key="3">
    <source>
        <dbReference type="Google" id="ProtNLM"/>
    </source>
</evidence>
<sequence length="169" mass="18279">MTGNKDFRRRRWSSGFLLLTACVLLLMACTPPLGDRLPRPVGVGRADDGQLRFVIPLCAGEAISSFAAVDHETERPVWKVSRPARRDMKKIVLGNAQGFAEQEIPLASPLPSNLDVSATLASDLVVGSAFTLDQIPEDLAGTATVVNVIGKGTPEPEEEFLRQTDADYC</sequence>
<accession>A0ABP7HDW5</accession>
<name>A0ABP7HDW5_9ACTN</name>
<dbReference type="EMBL" id="BAAAZR010000001">
    <property type="protein sequence ID" value="GAA3790058.1"/>
    <property type="molecule type" value="Genomic_DNA"/>
</dbReference>
<proteinExistence type="predicted"/>
<evidence type="ECO:0000313" key="1">
    <source>
        <dbReference type="EMBL" id="GAA3790058.1"/>
    </source>
</evidence>
<gene>
    <name evidence="1" type="ORF">GCM10022226_06180</name>
</gene>
<dbReference type="PROSITE" id="PS51257">
    <property type="entry name" value="PROKAR_LIPOPROTEIN"/>
    <property type="match status" value="1"/>
</dbReference>
<dbReference type="Proteomes" id="UP001500888">
    <property type="component" value="Unassembled WGS sequence"/>
</dbReference>
<evidence type="ECO:0000313" key="2">
    <source>
        <dbReference type="Proteomes" id="UP001500888"/>
    </source>
</evidence>
<organism evidence="1 2">
    <name type="scientific">Sphaerisporangium flaviroseum</name>
    <dbReference type="NCBI Taxonomy" id="509199"/>
    <lineage>
        <taxon>Bacteria</taxon>
        <taxon>Bacillati</taxon>
        <taxon>Actinomycetota</taxon>
        <taxon>Actinomycetes</taxon>
        <taxon>Streptosporangiales</taxon>
        <taxon>Streptosporangiaceae</taxon>
        <taxon>Sphaerisporangium</taxon>
    </lineage>
</organism>
<keyword evidence="2" id="KW-1185">Reference proteome</keyword>
<reference evidence="2" key="1">
    <citation type="journal article" date="2019" name="Int. J. Syst. Evol. Microbiol.">
        <title>The Global Catalogue of Microorganisms (GCM) 10K type strain sequencing project: providing services to taxonomists for standard genome sequencing and annotation.</title>
        <authorList>
            <consortium name="The Broad Institute Genomics Platform"/>
            <consortium name="The Broad Institute Genome Sequencing Center for Infectious Disease"/>
            <person name="Wu L."/>
            <person name="Ma J."/>
        </authorList>
    </citation>
    <scope>NUCLEOTIDE SEQUENCE [LARGE SCALE GENOMIC DNA]</scope>
    <source>
        <strain evidence="2">JCM 16908</strain>
    </source>
</reference>
<protein>
    <recommendedName>
        <fullName evidence="3">GerMN domain-containing protein</fullName>
    </recommendedName>
</protein>
<comment type="caution">
    <text evidence="1">The sequence shown here is derived from an EMBL/GenBank/DDBJ whole genome shotgun (WGS) entry which is preliminary data.</text>
</comment>